<comment type="caution">
    <text evidence="1">The sequence shown here is derived from an EMBL/GenBank/DDBJ whole genome shotgun (WGS) entry which is preliminary data.</text>
</comment>
<dbReference type="Proteomes" id="UP000593564">
    <property type="component" value="Unassembled WGS sequence"/>
</dbReference>
<accession>A0A7J7HRG4</accession>
<gene>
    <name evidence="1" type="ORF">HYC85_008075</name>
</gene>
<name>A0A7J7HRG4_CAMSI</name>
<reference evidence="2" key="1">
    <citation type="journal article" date="2020" name="Nat. Commun.">
        <title>Genome assembly of wild tea tree DASZ reveals pedigree and selection history of tea varieties.</title>
        <authorList>
            <person name="Zhang W."/>
            <person name="Zhang Y."/>
            <person name="Qiu H."/>
            <person name="Guo Y."/>
            <person name="Wan H."/>
            <person name="Zhang X."/>
            <person name="Scossa F."/>
            <person name="Alseekh S."/>
            <person name="Zhang Q."/>
            <person name="Wang P."/>
            <person name="Xu L."/>
            <person name="Schmidt M.H."/>
            <person name="Jia X."/>
            <person name="Li D."/>
            <person name="Zhu A."/>
            <person name="Guo F."/>
            <person name="Chen W."/>
            <person name="Ni D."/>
            <person name="Usadel B."/>
            <person name="Fernie A.R."/>
            <person name="Wen W."/>
        </authorList>
    </citation>
    <scope>NUCLEOTIDE SEQUENCE [LARGE SCALE GENOMIC DNA]</scope>
    <source>
        <strain evidence="2">cv. G240</strain>
    </source>
</reference>
<keyword evidence="2" id="KW-1185">Reference proteome</keyword>
<sequence>MNNNFIRVLLTQMTSVNRSNYQVINTSTYYSSVFNEIHYLDPTSGDSELDPEGSLASQGSWSSMESDLSELWSFDRTVMASMMMNRPSSST</sequence>
<evidence type="ECO:0000313" key="1">
    <source>
        <dbReference type="EMBL" id="KAF5955219.1"/>
    </source>
</evidence>
<dbReference type="EMBL" id="JACBKZ010000003">
    <property type="protein sequence ID" value="KAF5955219.1"/>
    <property type="molecule type" value="Genomic_DNA"/>
</dbReference>
<proteinExistence type="predicted"/>
<reference evidence="1 2" key="2">
    <citation type="submission" date="2020-07" db="EMBL/GenBank/DDBJ databases">
        <title>Genome assembly of wild tea tree DASZ reveals pedigree and selection history of tea varieties.</title>
        <authorList>
            <person name="Zhang W."/>
        </authorList>
    </citation>
    <scope>NUCLEOTIDE SEQUENCE [LARGE SCALE GENOMIC DNA]</scope>
    <source>
        <strain evidence="2">cv. G240</strain>
        <tissue evidence="1">Leaf</tissue>
    </source>
</reference>
<protein>
    <submittedName>
        <fullName evidence="1">Uncharacterized protein</fullName>
    </submittedName>
</protein>
<dbReference type="AlphaFoldDB" id="A0A7J7HRG4"/>
<organism evidence="1 2">
    <name type="scientific">Camellia sinensis</name>
    <name type="common">Tea plant</name>
    <name type="synonym">Thea sinensis</name>
    <dbReference type="NCBI Taxonomy" id="4442"/>
    <lineage>
        <taxon>Eukaryota</taxon>
        <taxon>Viridiplantae</taxon>
        <taxon>Streptophyta</taxon>
        <taxon>Embryophyta</taxon>
        <taxon>Tracheophyta</taxon>
        <taxon>Spermatophyta</taxon>
        <taxon>Magnoliopsida</taxon>
        <taxon>eudicotyledons</taxon>
        <taxon>Gunneridae</taxon>
        <taxon>Pentapetalae</taxon>
        <taxon>asterids</taxon>
        <taxon>Ericales</taxon>
        <taxon>Theaceae</taxon>
        <taxon>Camellia</taxon>
    </lineage>
</organism>
<evidence type="ECO:0000313" key="2">
    <source>
        <dbReference type="Proteomes" id="UP000593564"/>
    </source>
</evidence>